<feature type="compositionally biased region" description="Basic and acidic residues" evidence="1">
    <location>
        <begin position="193"/>
        <end position="208"/>
    </location>
</feature>
<protein>
    <recommendedName>
        <fullName evidence="4">Carboxymuconolactone decarboxylase-like domain-containing protein</fullName>
    </recommendedName>
</protein>
<dbReference type="EMBL" id="BAABJP010000001">
    <property type="protein sequence ID" value="GAA5146530.1"/>
    <property type="molecule type" value="Genomic_DNA"/>
</dbReference>
<keyword evidence="3" id="KW-1185">Reference proteome</keyword>
<gene>
    <name evidence="2" type="ORF">GCM10023321_06140</name>
</gene>
<evidence type="ECO:0000313" key="3">
    <source>
        <dbReference type="Proteomes" id="UP001428817"/>
    </source>
</evidence>
<proteinExistence type="predicted"/>
<organism evidence="2 3">
    <name type="scientific">Pseudonocardia eucalypti</name>
    <dbReference type="NCBI Taxonomy" id="648755"/>
    <lineage>
        <taxon>Bacteria</taxon>
        <taxon>Bacillati</taxon>
        <taxon>Actinomycetota</taxon>
        <taxon>Actinomycetes</taxon>
        <taxon>Pseudonocardiales</taxon>
        <taxon>Pseudonocardiaceae</taxon>
        <taxon>Pseudonocardia</taxon>
    </lineage>
</organism>
<reference evidence="3" key="1">
    <citation type="journal article" date="2019" name="Int. J. Syst. Evol. Microbiol.">
        <title>The Global Catalogue of Microorganisms (GCM) 10K type strain sequencing project: providing services to taxonomists for standard genome sequencing and annotation.</title>
        <authorList>
            <consortium name="The Broad Institute Genomics Platform"/>
            <consortium name="The Broad Institute Genome Sequencing Center for Infectious Disease"/>
            <person name="Wu L."/>
            <person name="Ma J."/>
        </authorList>
    </citation>
    <scope>NUCLEOTIDE SEQUENCE [LARGE SCALE GENOMIC DNA]</scope>
    <source>
        <strain evidence="3">JCM 18303</strain>
    </source>
</reference>
<name>A0ABP9PJ37_9PSEU</name>
<feature type="region of interest" description="Disordered" evidence="1">
    <location>
        <begin position="182"/>
        <end position="208"/>
    </location>
</feature>
<comment type="caution">
    <text evidence="2">The sequence shown here is derived from an EMBL/GenBank/DDBJ whole genome shotgun (WGS) entry which is preliminary data.</text>
</comment>
<evidence type="ECO:0000256" key="1">
    <source>
        <dbReference type="SAM" id="MobiDB-lite"/>
    </source>
</evidence>
<sequence length="208" mass="24005">MVSQATSSTLVWRAAVAFLEWFTKFRWGYKARLMASSAAHFGPIKAVLWLSWNIARYERTRARFGPVRTHLICTTISIINGCEYCTYGHGYALELAYLRRYERLFPLSEAQLVELRHEPPAMIRHRLVEAVLAAELHNEVHYLERTISLTLGDARPTDRDEVYIAHLVRMFRVLNGVAIDSGIEPDESPTPMNKDHLLRRRYDGMRSG</sequence>
<accession>A0ABP9PJ37</accession>
<dbReference type="SUPFAM" id="SSF69118">
    <property type="entry name" value="AhpD-like"/>
    <property type="match status" value="1"/>
</dbReference>
<evidence type="ECO:0000313" key="2">
    <source>
        <dbReference type="EMBL" id="GAA5146530.1"/>
    </source>
</evidence>
<dbReference type="RefSeq" id="WP_185058851.1">
    <property type="nucleotide sequence ID" value="NZ_BAABJP010000001.1"/>
</dbReference>
<dbReference type="InterPro" id="IPR029032">
    <property type="entry name" value="AhpD-like"/>
</dbReference>
<dbReference type="Gene3D" id="1.20.1290.10">
    <property type="entry name" value="AhpD-like"/>
    <property type="match status" value="1"/>
</dbReference>
<dbReference type="Proteomes" id="UP001428817">
    <property type="component" value="Unassembled WGS sequence"/>
</dbReference>
<evidence type="ECO:0008006" key="4">
    <source>
        <dbReference type="Google" id="ProtNLM"/>
    </source>
</evidence>